<accession>A0AAX3P229</accession>
<reference evidence="1" key="1">
    <citation type="submission" date="2023-02" db="EMBL/GenBank/DDBJ databases">
        <title>The sequence of Aeromonas allosaccharophila K520.</title>
        <authorList>
            <person name="Luo X."/>
        </authorList>
    </citation>
    <scope>NUCLEOTIDE SEQUENCE</scope>
    <source>
        <strain evidence="1">K520</strain>
        <plasmid evidence="1">pK520-MPH</plasmid>
    </source>
</reference>
<sequence>MARWYSKQRKQRMNGDFLKYGFIPGRGRIALEQKPCHFASHLDLCEFTGDCDCKGATYWREQATAV</sequence>
<dbReference type="EMBL" id="CP118990">
    <property type="protein sequence ID" value="WED79335.1"/>
    <property type="molecule type" value="Genomic_DNA"/>
</dbReference>
<organism evidence="1 2">
    <name type="scientific">Aeromonas allosaccharophila</name>
    <dbReference type="NCBI Taxonomy" id="656"/>
    <lineage>
        <taxon>Bacteria</taxon>
        <taxon>Pseudomonadati</taxon>
        <taxon>Pseudomonadota</taxon>
        <taxon>Gammaproteobacteria</taxon>
        <taxon>Aeromonadales</taxon>
        <taxon>Aeromonadaceae</taxon>
        <taxon>Aeromonas</taxon>
    </lineage>
</organism>
<protein>
    <submittedName>
        <fullName evidence="1">Uncharacterized protein</fullName>
    </submittedName>
</protein>
<name>A0AAX3P229_9GAMM</name>
<evidence type="ECO:0000313" key="2">
    <source>
        <dbReference type="Proteomes" id="UP001213721"/>
    </source>
</evidence>
<dbReference type="RefSeq" id="WP_245147270.1">
    <property type="nucleotide sequence ID" value="NZ_CP118990.1"/>
</dbReference>
<dbReference type="Proteomes" id="UP001213721">
    <property type="component" value="Plasmid pK520-MPH"/>
</dbReference>
<proteinExistence type="predicted"/>
<evidence type="ECO:0000313" key="1">
    <source>
        <dbReference type="EMBL" id="WED79335.1"/>
    </source>
</evidence>
<keyword evidence="1" id="KW-0614">Plasmid</keyword>
<dbReference type="AlphaFoldDB" id="A0AAX3P229"/>
<geneLocation type="plasmid" evidence="1 2">
    <name>pK520-MPH</name>
</geneLocation>
<gene>
    <name evidence="1" type="ORF">PYU98_24580</name>
</gene>